<dbReference type="GO" id="GO:0097527">
    <property type="term" value="P:necroptotic signaling pathway"/>
    <property type="evidence" value="ECO:0007669"/>
    <property type="project" value="TreeGrafter"/>
</dbReference>
<feature type="binding site" evidence="3">
    <location>
        <position position="193"/>
    </location>
    <ligand>
        <name>ATP</name>
        <dbReference type="ChEBI" id="CHEBI:30616"/>
    </ligand>
</feature>
<dbReference type="OrthoDB" id="6287070at2759"/>
<dbReference type="InterPro" id="IPR011009">
    <property type="entry name" value="Kinase-like_dom_sf"/>
</dbReference>
<organism evidence="6 7">
    <name type="scientific">Stylophora pistillata</name>
    <name type="common">Smooth cauliflower coral</name>
    <dbReference type="NCBI Taxonomy" id="50429"/>
    <lineage>
        <taxon>Eukaryota</taxon>
        <taxon>Metazoa</taxon>
        <taxon>Cnidaria</taxon>
        <taxon>Anthozoa</taxon>
        <taxon>Hexacorallia</taxon>
        <taxon>Scleractinia</taxon>
        <taxon>Astrocoeniina</taxon>
        <taxon>Pocilloporidae</taxon>
        <taxon>Stylophora</taxon>
    </lineage>
</organism>
<feature type="coiled-coil region" evidence="4">
    <location>
        <begin position="404"/>
        <end position="540"/>
    </location>
</feature>
<keyword evidence="4" id="KW-0175">Coiled coil</keyword>
<sequence length="693" mass="80009">MEEKIRQEENLYPIRLRAVEEQLAHCQGQLKEKELEQANLLREKEQQHNTLHQKLTNLQGQLREKELLKNSIQEQLNRKVQQVGNLEEQLKTKDRERIEIERSLSAAQSALRVHRAQVVTLERQLITKDQEKHELERTLAAAQQVLRAENQAQNLPDWVIPRNQIQLTEKILGRGAWGEVVEGKYCGYAVAVKRIHNIIISPYNRRLFEREMDIASRCRHPCLLQFIGTTNIEGRPLIVTELMETSLRALLEQRSLSETEVSVIPLDVARALSYLHQKRPSPILHRDISSANVLLCRQGNQWRAKVSDYGTANFKQQTMTVAPGTPIYSGPEAHTPNLTPKLDVYSFGVLLCEICIRELPDPERREQQVALVTQNVLRALIRRCLQLVPQSRPTKEENLYLIRLRAVEEQLAHCQGQLKEKELEQANLLREKEQQHNTLHQKLTNLQGQLREKELLKNSMQEQLNSKVQQVGNLEEQLKTKDRERIEIERSLSAAQSALRVNRAQVVTLERQLITKDQEKHELERTLAEAQQVLRAENQAQNLPDWAIPRNQIQLTEKSLGRGAWGEVVEGNYCGYAVAVKRIHNIIISPHNRRLFEREMDIASRCRHPCLLQFIGTTNIEEILELGSIEDCVTSCHNHFPQGEFSISAKFRMAALRFVNVTKEMMNTFEENSIPKSAKDATKFGVTLLKERY</sequence>
<protein>
    <submittedName>
        <fullName evidence="6">Putative serine/threonine-protein kinase kinX</fullName>
    </submittedName>
</protein>
<accession>A0A2B4RNM0</accession>
<feature type="binding site" evidence="3">
    <location>
        <position position="581"/>
    </location>
    <ligand>
        <name>ATP</name>
        <dbReference type="ChEBI" id="CHEBI:30616"/>
    </ligand>
</feature>
<dbReference type="PROSITE" id="PS00109">
    <property type="entry name" value="PROTEIN_KINASE_TYR"/>
    <property type="match status" value="1"/>
</dbReference>
<dbReference type="AlphaFoldDB" id="A0A2B4RNM0"/>
<dbReference type="InterPro" id="IPR017441">
    <property type="entry name" value="Protein_kinase_ATP_BS"/>
</dbReference>
<reference evidence="7" key="1">
    <citation type="journal article" date="2017" name="bioRxiv">
        <title>Comparative analysis of the genomes of Stylophora pistillata and Acropora digitifera provides evidence for extensive differences between species of corals.</title>
        <authorList>
            <person name="Voolstra C.R."/>
            <person name="Li Y."/>
            <person name="Liew Y.J."/>
            <person name="Baumgarten S."/>
            <person name="Zoccola D."/>
            <person name="Flot J.-F."/>
            <person name="Tambutte S."/>
            <person name="Allemand D."/>
            <person name="Aranda M."/>
        </authorList>
    </citation>
    <scope>NUCLEOTIDE SEQUENCE [LARGE SCALE GENOMIC DNA]</scope>
</reference>
<evidence type="ECO:0000256" key="3">
    <source>
        <dbReference type="PROSITE-ProRule" id="PRU10141"/>
    </source>
</evidence>
<proteinExistence type="predicted"/>
<feature type="coiled-coil region" evidence="4">
    <location>
        <begin position="16"/>
        <end position="152"/>
    </location>
</feature>
<dbReference type="PROSITE" id="PS50011">
    <property type="entry name" value="PROTEIN_KINASE_DOM"/>
    <property type="match status" value="1"/>
</dbReference>
<dbReference type="EMBL" id="LSMT01000445">
    <property type="protein sequence ID" value="PFX17865.1"/>
    <property type="molecule type" value="Genomic_DNA"/>
</dbReference>
<dbReference type="GO" id="GO:0004672">
    <property type="term" value="F:protein kinase activity"/>
    <property type="evidence" value="ECO:0007669"/>
    <property type="project" value="InterPro"/>
</dbReference>
<dbReference type="GO" id="GO:0005524">
    <property type="term" value="F:ATP binding"/>
    <property type="evidence" value="ECO:0007669"/>
    <property type="project" value="UniProtKB-UniRule"/>
</dbReference>
<keyword evidence="6" id="KW-0808">Transferase</keyword>
<dbReference type="InterPro" id="IPR051681">
    <property type="entry name" value="Ser/Thr_Kinases-Pseudokinases"/>
</dbReference>
<feature type="domain" description="Protein kinase" evidence="5">
    <location>
        <begin position="166"/>
        <end position="404"/>
    </location>
</feature>
<gene>
    <name evidence="6" type="primary">kinX</name>
    <name evidence="6" type="ORF">AWC38_SpisGene17808</name>
</gene>
<dbReference type="PANTHER" id="PTHR44329:SF298">
    <property type="entry name" value="MIXED LINEAGE KINASE DOMAIN-LIKE PROTEIN"/>
    <property type="match status" value="1"/>
</dbReference>
<dbReference type="SUPFAM" id="SSF56112">
    <property type="entry name" value="Protein kinase-like (PK-like)"/>
    <property type="match status" value="2"/>
</dbReference>
<dbReference type="InterPro" id="IPR008266">
    <property type="entry name" value="Tyr_kinase_AS"/>
</dbReference>
<evidence type="ECO:0000256" key="4">
    <source>
        <dbReference type="SAM" id="Coils"/>
    </source>
</evidence>
<keyword evidence="1 3" id="KW-0547">Nucleotide-binding</keyword>
<dbReference type="InterPro" id="IPR000719">
    <property type="entry name" value="Prot_kinase_dom"/>
</dbReference>
<name>A0A2B4RNM0_STYPI</name>
<dbReference type="PANTHER" id="PTHR44329">
    <property type="entry name" value="SERINE/THREONINE-PROTEIN KINASE TNNI3K-RELATED"/>
    <property type="match status" value="1"/>
</dbReference>
<dbReference type="Gene3D" id="1.10.510.10">
    <property type="entry name" value="Transferase(Phosphotransferase) domain 1"/>
    <property type="match status" value="1"/>
</dbReference>
<evidence type="ECO:0000313" key="7">
    <source>
        <dbReference type="Proteomes" id="UP000225706"/>
    </source>
</evidence>
<keyword evidence="2 3" id="KW-0067">ATP-binding</keyword>
<keyword evidence="7" id="KW-1185">Reference proteome</keyword>
<evidence type="ECO:0000259" key="5">
    <source>
        <dbReference type="PROSITE" id="PS50011"/>
    </source>
</evidence>
<comment type="caution">
    <text evidence="6">The sequence shown here is derived from an EMBL/GenBank/DDBJ whole genome shotgun (WGS) entry which is preliminary data.</text>
</comment>
<keyword evidence="6" id="KW-0418">Kinase</keyword>
<evidence type="ECO:0000256" key="2">
    <source>
        <dbReference type="ARBA" id="ARBA00022840"/>
    </source>
</evidence>
<dbReference type="Pfam" id="PF00069">
    <property type="entry name" value="Pkinase"/>
    <property type="match status" value="1"/>
</dbReference>
<dbReference type="PROSITE" id="PS00107">
    <property type="entry name" value="PROTEIN_KINASE_ATP"/>
    <property type="match status" value="2"/>
</dbReference>
<dbReference type="Proteomes" id="UP000225706">
    <property type="component" value="Unassembled WGS sequence"/>
</dbReference>
<dbReference type="Gene3D" id="3.30.200.20">
    <property type="entry name" value="Phosphorylase Kinase, domain 1"/>
    <property type="match status" value="2"/>
</dbReference>
<evidence type="ECO:0000313" key="6">
    <source>
        <dbReference type="EMBL" id="PFX17865.1"/>
    </source>
</evidence>
<evidence type="ECO:0000256" key="1">
    <source>
        <dbReference type="ARBA" id="ARBA00022741"/>
    </source>
</evidence>